<comment type="subcellular location">
    <subcellularLocation>
        <location evidence="1">Cell membrane</location>
        <topology evidence="1">Multi-pass membrane protein</topology>
    </subcellularLocation>
</comment>
<dbReference type="RefSeq" id="WP_141611725.1">
    <property type="nucleotide sequence ID" value="NZ_VIGC02000030.1"/>
</dbReference>
<comment type="caution">
    <text evidence="7">The sequence shown here is derived from an EMBL/GenBank/DDBJ whole genome shotgun (WGS) entry which is preliminary data.</text>
</comment>
<dbReference type="InterPro" id="IPR043428">
    <property type="entry name" value="LivM-like"/>
</dbReference>
<evidence type="ECO:0000313" key="7">
    <source>
        <dbReference type="EMBL" id="TQE93926.1"/>
    </source>
</evidence>
<dbReference type="Pfam" id="PF02653">
    <property type="entry name" value="BPD_transp_2"/>
    <property type="match status" value="1"/>
</dbReference>
<feature type="transmembrane region" description="Helical" evidence="6">
    <location>
        <begin position="193"/>
        <end position="217"/>
    </location>
</feature>
<keyword evidence="2" id="KW-1003">Cell membrane</keyword>
<dbReference type="Proteomes" id="UP000317371">
    <property type="component" value="Unassembled WGS sequence"/>
</dbReference>
<evidence type="ECO:0000256" key="5">
    <source>
        <dbReference type="ARBA" id="ARBA00023136"/>
    </source>
</evidence>
<sequence length="378" mass="40679">MDKKKLARLIGQWGSFTVLMLVLLAAPLFLSDFRLIQLGKFLTFAIIALGLDLIWGYGGMLSLGQGLFFGLGAYGFAMYLKLQASGGKLPDFMFWSGLKELPWFWVPFQSPVFALAAALLVPGLLAGILGYFVFRSRVKGVYFSIITQALTLLTSIWFVGQQAYTGGTNGITNLGSAQIFGHSLQSPPVQRGFYLATVVALAGVYLLCRWLTGARFGRLLVALRDNEERVRFLGYDPVRLKVVVFVLSAMIAALAGILFVPQVGIISPSSMGVVPSIEMVVWVAVGGRGTLLGAVVGALLVSYGRSYFSESYPDIWQIFLGALFIGSVLLFPQGIVGSLAALPQRVKGLLSRRPSPAGGEAGNEPLIQVTATHAEGRS</sequence>
<dbReference type="CDD" id="cd06581">
    <property type="entry name" value="TM_PBP1_LivM_like"/>
    <property type="match status" value="1"/>
</dbReference>
<protein>
    <submittedName>
        <fullName evidence="7">Urea ABC transporter permease subunit UrtC</fullName>
    </submittedName>
</protein>
<accession>A0A540VAX9</accession>
<feature type="transmembrane region" description="Helical" evidence="6">
    <location>
        <begin position="280"/>
        <end position="303"/>
    </location>
</feature>
<dbReference type="PANTHER" id="PTHR30482:SF4">
    <property type="entry name" value="SLR1201 PROTEIN"/>
    <property type="match status" value="1"/>
</dbReference>
<evidence type="ECO:0000256" key="2">
    <source>
        <dbReference type="ARBA" id="ARBA00022475"/>
    </source>
</evidence>
<dbReference type="NCBIfam" id="TIGR03408">
    <property type="entry name" value="urea_trans_UrtC"/>
    <property type="match status" value="1"/>
</dbReference>
<evidence type="ECO:0000256" key="1">
    <source>
        <dbReference type="ARBA" id="ARBA00004651"/>
    </source>
</evidence>
<evidence type="ECO:0000256" key="4">
    <source>
        <dbReference type="ARBA" id="ARBA00022989"/>
    </source>
</evidence>
<feature type="transmembrane region" description="Helical" evidence="6">
    <location>
        <begin position="238"/>
        <end position="260"/>
    </location>
</feature>
<feature type="transmembrane region" description="Helical" evidence="6">
    <location>
        <begin position="315"/>
        <end position="342"/>
    </location>
</feature>
<gene>
    <name evidence="7" type="primary">urtC</name>
    <name evidence="7" type="ORF">FKZ61_18900</name>
</gene>
<feature type="transmembrane region" description="Helical" evidence="6">
    <location>
        <begin position="67"/>
        <end position="84"/>
    </location>
</feature>
<feature type="transmembrane region" description="Helical" evidence="6">
    <location>
        <begin position="12"/>
        <end position="30"/>
    </location>
</feature>
<keyword evidence="8" id="KW-1185">Reference proteome</keyword>
<evidence type="ECO:0000256" key="6">
    <source>
        <dbReference type="SAM" id="Phobius"/>
    </source>
</evidence>
<reference evidence="7 8" key="1">
    <citation type="submission" date="2019-06" db="EMBL/GenBank/DDBJ databases">
        <title>Genome sequence of Litorilinea aerophila BAA-2444.</title>
        <authorList>
            <person name="Maclea K.S."/>
            <person name="Maurais E.G."/>
            <person name="Iannazzi L.C."/>
        </authorList>
    </citation>
    <scope>NUCLEOTIDE SEQUENCE [LARGE SCALE GENOMIC DNA]</scope>
    <source>
        <strain evidence="7 8">ATCC BAA-2444</strain>
    </source>
</reference>
<feature type="transmembrane region" description="Helical" evidence="6">
    <location>
        <begin position="141"/>
        <end position="160"/>
    </location>
</feature>
<keyword evidence="5 6" id="KW-0472">Membrane</keyword>
<evidence type="ECO:0000313" key="8">
    <source>
        <dbReference type="Proteomes" id="UP000317371"/>
    </source>
</evidence>
<dbReference type="InterPro" id="IPR001851">
    <property type="entry name" value="ABC_transp_permease"/>
</dbReference>
<dbReference type="GO" id="GO:0005886">
    <property type="term" value="C:plasma membrane"/>
    <property type="evidence" value="ECO:0007669"/>
    <property type="project" value="UniProtKB-SubCell"/>
</dbReference>
<dbReference type="AlphaFoldDB" id="A0A540VAX9"/>
<feature type="transmembrane region" description="Helical" evidence="6">
    <location>
        <begin position="36"/>
        <end position="55"/>
    </location>
</feature>
<name>A0A540VAX9_9CHLR</name>
<dbReference type="InParanoid" id="A0A540VAX9"/>
<evidence type="ECO:0000256" key="3">
    <source>
        <dbReference type="ARBA" id="ARBA00022692"/>
    </source>
</evidence>
<dbReference type="PANTHER" id="PTHR30482">
    <property type="entry name" value="HIGH-AFFINITY BRANCHED-CHAIN AMINO ACID TRANSPORT SYSTEM PERMEASE"/>
    <property type="match status" value="1"/>
</dbReference>
<proteinExistence type="predicted"/>
<dbReference type="InterPro" id="IPR017778">
    <property type="entry name" value="ABC_transptr_urea_perm_UrtC"/>
</dbReference>
<feature type="transmembrane region" description="Helical" evidence="6">
    <location>
        <begin position="104"/>
        <end position="134"/>
    </location>
</feature>
<dbReference type="OrthoDB" id="9789927at2"/>
<keyword evidence="3 6" id="KW-0812">Transmembrane</keyword>
<keyword evidence="4 6" id="KW-1133">Transmembrane helix</keyword>
<dbReference type="GO" id="GO:0015658">
    <property type="term" value="F:branched-chain amino acid transmembrane transporter activity"/>
    <property type="evidence" value="ECO:0007669"/>
    <property type="project" value="InterPro"/>
</dbReference>
<organism evidence="7 8">
    <name type="scientific">Litorilinea aerophila</name>
    <dbReference type="NCBI Taxonomy" id="1204385"/>
    <lineage>
        <taxon>Bacteria</taxon>
        <taxon>Bacillati</taxon>
        <taxon>Chloroflexota</taxon>
        <taxon>Caldilineae</taxon>
        <taxon>Caldilineales</taxon>
        <taxon>Caldilineaceae</taxon>
        <taxon>Litorilinea</taxon>
    </lineage>
</organism>
<dbReference type="EMBL" id="VIGC01000030">
    <property type="protein sequence ID" value="TQE93926.1"/>
    <property type="molecule type" value="Genomic_DNA"/>
</dbReference>